<dbReference type="InterPro" id="IPR038696">
    <property type="entry name" value="IalB_sf"/>
</dbReference>
<evidence type="ECO:0000313" key="3">
    <source>
        <dbReference type="Proteomes" id="UP000186894"/>
    </source>
</evidence>
<dbReference type="AlphaFoldDB" id="A0A1Q8ZXB9"/>
<dbReference type="EMBL" id="MKIM01000019">
    <property type="protein sequence ID" value="OLP46681.1"/>
    <property type="molecule type" value="Genomic_DNA"/>
</dbReference>
<proteinExistence type="predicted"/>
<evidence type="ECO:0000256" key="1">
    <source>
        <dbReference type="SAM" id="SignalP"/>
    </source>
</evidence>
<evidence type="ECO:0008006" key="4">
    <source>
        <dbReference type="Google" id="ProtNLM"/>
    </source>
</evidence>
<keyword evidence="1" id="KW-0732">Signal</keyword>
<sequence length="180" mass="19034">MVSLLVALSGGPLTAMAQTKAAGTQAKPVAPVDAPSQPQGTTATYQDWLVRCVTSAENAQTCEITQNLQVEGRGLVAIVALGKINPKDNMRMVVQVPAGVWLPAGVTLKIDEKANPLHLEYKRCLQGCFAEIEVDTTILQALKSATQAGSFTFEDGNRRPVTLPLSFNGFAAALDASLKP</sequence>
<organism evidence="2 3">
    <name type="scientific">Rhizobium oryziradicis</name>
    <dbReference type="NCBI Taxonomy" id="1867956"/>
    <lineage>
        <taxon>Bacteria</taxon>
        <taxon>Pseudomonadati</taxon>
        <taxon>Pseudomonadota</taxon>
        <taxon>Alphaproteobacteria</taxon>
        <taxon>Hyphomicrobiales</taxon>
        <taxon>Rhizobiaceae</taxon>
        <taxon>Rhizobium/Agrobacterium group</taxon>
        <taxon>Rhizobium</taxon>
    </lineage>
</organism>
<gene>
    <name evidence="2" type="ORF">BJF95_15220</name>
</gene>
<comment type="caution">
    <text evidence="2">The sequence shown here is derived from an EMBL/GenBank/DDBJ whole genome shotgun (WGS) entry which is preliminary data.</text>
</comment>
<dbReference type="Pfam" id="PF06776">
    <property type="entry name" value="IalB"/>
    <property type="match status" value="1"/>
</dbReference>
<dbReference type="STRING" id="1867956.BJF95_15220"/>
<feature type="chain" id="PRO_5012503125" description="Invasion associated locus B family protein" evidence="1">
    <location>
        <begin position="18"/>
        <end position="180"/>
    </location>
</feature>
<keyword evidence="3" id="KW-1185">Reference proteome</keyword>
<dbReference type="Gene3D" id="2.60.40.1880">
    <property type="entry name" value="Invasion associated locus B (IalB) protein"/>
    <property type="match status" value="1"/>
</dbReference>
<evidence type="ECO:0000313" key="2">
    <source>
        <dbReference type="EMBL" id="OLP46681.1"/>
    </source>
</evidence>
<name>A0A1Q8ZXB9_9HYPH</name>
<dbReference type="InterPro" id="IPR010642">
    <property type="entry name" value="Invasion_prot_B"/>
</dbReference>
<protein>
    <recommendedName>
        <fullName evidence="4">Invasion associated locus B family protein</fullName>
    </recommendedName>
</protein>
<reference evidence="2 3" key="1">
    <citation type="submission" date="2016-09" db="EMBL/GenBank/DDBJ databases">
        <title>Rhizobium oryziradicis sp. nov., isolated from the root of rice.</title>
        <authorList>
            <person name="Zhao J."/>
            <person name="Zhang X."/>
        </authorList>
    </citation>
    <scope>NUCLEOTIDE SEQUENCE [LARGE SCALE GENOMIC DNA]</scope>
    <source>
        <strain evidence="2 3">N19</strain>
    </source>
</reference>
<feature type="signal peptide" evidence="1">
    <location>
        <begin position="1"/>
        <end position="17"/>
    </location>
</feature>
<dbReference type="Proteomes" id="UP000186894">
    <property type="component" value="Unassembled WGS sequence"/>
</dbReference>
<accession>A0A1Q8ZXB9</accession>